<dbReference type="Proteomes" id="UP000188268">
    <property type="component" value="Unassembled WGS sequence"/>
</dbReference>
<comment type="caution">
    <text evidence="2">The sequence shown here is derived from an EMBL/GenBank/DDBJ whole genome shotgun (WGS) entry which is preliminary data.</text>
</comment>
<evidence type="ECO:0000256" key="1">
    <source>
        <dbReference type="SAM" id="MobiDB-lite"/>
    </source>
</evidence>
<keyword evidence="3" id="KW-1185">Reference proteome</keyword>
<accession>A0A1R3IL31</accession>
<name>A0A1R3IL31_COCAP</name>
<evidence type="ECO:0000313" key="2">
    <source>
        <dbReference type="EMBL" id="OMO83277.1"/>
    </source>
</evidence>
<dbReference type="AlphaFoldDB" id="A0A1R3IL31"/>
<feature type="non-terminal residue" evidence="2">
    <location>
        <position position="1"/>
    </location>
</feature>
<dbReference type="EMBL" id="AWWV01009892">
    <property type="protein sequence ID" value="OMO83277.1"/>
    <property type="molecule type" value="Genomic_DNA"/>
</dbReference>
<sequence length="20" mass="2123">HRVKSPSVGVVASSNQKQTN</sequence>
<proteinExistence type="predicted"/>
<evidence type="ECO:0000313" key="3">
    <source>
        <dbReference type="Proteomes" id="UP000188268"/>
    </source>
</evidence>
<organism evidence="2 3">
    <name type="scientific">Corchorus capsularis</name>
    <name type="common">Jute</name>
    <dbReference type="NCBI Taxonomy" id="210143"/>
    <lineage>
        <taxon>Eukaryota</taxon>
        <taxon>Viridiplantae</taxon>
        <taxon>Streptophyta</taxon>
        <taxon>Embryophyta</taxon>
        <taxon>Tracheophyta</taxon>
        <taxon>Spermatophyta</taxon>
        <taxon>Magnoliopsida</taxon>
        <taxon>eudicotyledons</taxon>
        <taxon>Gunneridae</taxon>
        <taxon>Pentapetalae</taxon>
        <taxon>rosids</taxon>
        <taxon>malvids</taxon>
        <taxon>Malvales</taxon>
        <taxon>Malvaceae</taxon>
        <taxon>Grewioideae</taxon>
        <taxon>Apeibeae</taxon>
        <taxon>Corchorus</taxon>
    </lineage>
</organism>
<gene>
    <name evidence="2" type="ORF">CCACVL1_11458</name>
</gene>
<protein>
    <submittedName>
        <fullName evidence="2">Uncharacterized protein</fullName>
    </submittedName>
</protein>
<feature type="region of interest" description="Disordered" evidence="1">
    <location>
        <begin position="1"/>
        <end position="20"/>
    </location>
</feature>
<reference evidence="2 3" key="1">
    <citation type="submission" date="2013-09" db="EMBL/GenBank/DDBJ databases">
        <title>Corchorus capsularis genome sequencing.</title>
        <authorList>
            <person name="Alam M."/>
            <person name="Haque M.S."/>
            <person name="Islam M.S."/>
            <person name="Emdad E.M."/>
            <person name="Islam M.M."/>
            <person name="Ahmed B."/>
            <person name="Halim A."/>
            <person name="Hossen Q.M.M."/>
            <person name="Hossain M.Z."/>
            <person name="Ahmed R."/>
            <person name="Khan M.M."/>
            <person name="Islam R."/>
            <person name="Rashid M.M."/>
            <person name="Khan S.A."/>
            <person name="Rahman M.S."/>
            <person name="Alam M."/>
        </authorList>
    </citation>
    <scope>NUCLEOTIDE SEQUENCE [LARGE SCALE GENOMIC DNA]</scope>
    <source>
        <strain evidence="3">cv. CVL-1</strain>
        <tissue evidence="2">Whole seedling</tissue>
    </source>
</reference>